<dbReference type="InterPro" id="IPR050109">
    <property type="entry name" value="HTH-type_TetR-like_transc_reg"/>
</dbReference>
<dbReference type="Pfam" id="PF00440">
    <property type="entry name" value="TetR_N"/>
    <property type="match status" value="1"/>
</dbReference>
<evidence type="ECO:0000313" key="7">
    <source>
        <dbReference type="Proteomes" id="UP000199034"/>
    </source>
</evidence>
<dbReference type="Gene3D" id="1.10.357.10">
    <property type="entry name" value="Tetracycline Repressor, domain 2"/>
    <property type="match status" value="1"/>
</dbReference>
<name>A0A1G6PL26_9ACTN</name>
<dbReference type="PANTHER" id="PTHR30055">
    <property type="entry name" value="HTH-TYPE TRANSCRIPTIONAL REGULATOR RUTR"/>
    <property type="match status" value="1"/>
</dbReference>
<evidence type="ECO:0000256" key="3">
    <source>
        <dbReference type="ARBA" id="ARBA00023163"/>
    </source>
</evidence>
<evidence type="ECO:0000256" key="4">
    <source>
        <dbReference type="PROSITE-ProRule" id="PRU00335"/>
    </source>
</evidence>
<protein>
    <submittedName>
        <fullName evidence="6">Regulatory protein, tetR family</fullName>
    </submittedName>
</protein>
<reference evidence="6 7" key="1">
    <citation type="submission" date="2016-10" db="EMBL/GenBank/DDBJ databases">
        <authorList>
            <person name="de Groot N.N."/>
        </authorList>
    </citation>
    <scope>NUCLEOTIDE SEQUENCE [LARGE SCALE GENOMIC DNA]</scope>
    <source>
        <strain evidence="6 7">CGMCC 4.6858</strain>
    </source>
</reference>
<dbReference type="STRING" id="1045774.SAMN05421872_10462"/>
<dbReference type="PANTHER" id="PTHR30055:SF238">
    <property type="entry name" value="MYCOFACTOCIN BIOSYNTHESIS TRANSCRIPTIONAL REGULATOR MFTR-RELATED"/>
    <property type="match status" value="1"/>
</dbReference>
<gene>
    <name evidence="6" type="ORF">SAMN05421872_10462</name>
</gene>
<dbReference type="Proteomes" id="UP000199034">
    <property type="component" value="Unassembled WGS sequence"/>
</dbReference>
<feature type="domain" description="HTH tetR-type" evidence="5">
    <location>
        <begin position="1"/>
        <end position="54"/>
    </location>
</feature>
<dbReference type="GO" id="GO:0000976">
    <property type="term" value="F:transcription cis-regulatory region binding"/>
    <property type="evidence" value="ECO:0007669"/>
    <property type="project" value="TreeGrafter"/>
</dbReference>
<keyword evidence="1" id="KW-0805">Transcription regulation</keyword>
<dbReference type="GO" id="GO:0003700">
    <property type="term" value="F:DNA-binding transcription factor activity"/>
    <property type="evidence" value="ECO:0007669"/>
    <property type="project" value="TreeGrafter"/>
</dbReference>
<keyword evidence="7" id="KW-1185">Reference proteome</keyword>
<dbReference type="InterPro" id="IPR023772">
    <property type="entry name" value="DNA-bd_HTH_TetR-type_CS"/>
</dbReference>
<feature type="DNA-binding region" description="H-T-H motif" evidence="4">
    <location>
        <begin position="17"/>
        <end position="36"/>
    </location>
</feature>
<dbReference type="EMBL" id="FMZM01000004">
    <property type="protein sequence ID" value="SDC80910.1"/>
    <property type="molecule type" value="Genomic_DNA"/>
</dbReference>
<dbReference type="InterPro" id="IPR041347">
    <property type="entry name" value="MftR_C"/>
</dbReference>
<dbReference type="PROSITE" id="PS50977">
    <property type="entry name" value="HTH_TETR_2"/>
    <property type="match status" value="1"/>
</dbReference>
<keyword evidence="2 4" id="KW-0238">DNA-binding</keyword>
<dbReference type="SUPFAM" id="SSF46689">
    <property type="entry name" value="Homeodomain-like"/>
    <property type="match status" value="1"/>
</dbReference>
<dbReference type="InterPro" id="IPR001647">
    <property type="entry name" value="HTH_TetR"/>
</dbReference>
<dbReference type="AlphaFoldDB" id="A0A1G6PL26"/>
<evidence type="ECO:0000313" key="6">
    <source>
        <dbReference type="EMBL" id="SDC80910.1"/>
    </source>
</evidence>
<evidence type="ECO:0000256" key="2">
    <source>
        <dbReference type="ARBA" id="ARBA00023125"/>
    </source>
</evidence>
<sequence length="174" mass="18750">MAAALELYDERGFEQTTVADIAERAGVTERTFFRHFGDKREVLFDRDGGLQTAFVEALAAAPADADAWTALAPALDAGCDFLADRRDHARRRQRVIDATPGLQERELLKLAALTAALTAGLRGRGLSELAAGVAAEAVVGAFRVAFTRWIDPAEDRDLRTVGRAALAELRAVVS</sequence>
<proteinExistence type="predicted"/>
<evidence type="ECO:0000259" key="5">
    <source>
        <dbReference type="PROSITE" id="PS50977"/>
    </source>
</evidence>
<dbReference type="PROSITE" id="PS01081">
    <property type="entry name" value="HTH_TETR_1"/>
    <property type="match status" value="1"/>
</dbReference>
<accession>A0A1G6PL26</accession>
<keyword evidence="3" id="KW-0804">Transcription</keyword>
<dbReference type="Pfam" id="PF17754">
    <property type="entry name" value="TetR_C_14"/>
    <property type="match status" value="1"/>
</dbReference>
<organism evidence="6 7">
    <name type="scientific">Nocardioides lianchengensis</name>
    <dbReference type="NCBI Taxonomy" id="1045774"/>
    <lineage>
        <taxon>Bacteria</taxon>
        <taxon>Bacillati</taxon>
        <taxon>Actinomycetota</taxon>
        <taxon>Actinomycetes</taxon>
        <taxon>Propionibacteriales</taxon>
        <taxon>Nocardioidaceae</taxon>
        <taxon>Nocardioides</taxon>
    </lineage>
</organism>
<evidence type="ECO:0000256" key="1">
    <source>
        <dbReference type="ARBA" id="ARBA00023015"/>
    </source>
</evidence>
<dbReference type="InterPro" id="IPR009057">
    <property type="entry name" value="Homeodomain-like_sf"/>
</dbReference>